<reference evidence="2" key="1">
    <citation type="submission" date="2022-11" db="EMBL/GenBank/DDBJ databases">
        <authorList>
            <person name="Kikuchi T."/>
        </authorList>
    </citation>
    <scope>NUCLEOTIDE SEQUENCE</scope>
    <source>
        <strain evidence="2">PS1010</strain>
    </source>
</reference>
<feature type="compositionally biased region" description="Low complexity" evidence="1">
    <location>
        <begin position="29"/>
        <end position="50"/>
    </location>
</feature>
<evidence type="ECO:0000313" key="3">
    <source>
        <dbReference type="Proteomes" id="UP001152747"/>
    </source>
</evidence>
<evidence type="ECO:0000313" key="2">
    <source>
        <dbReference type="EMBL" id="CAI5446563.1"/>
    </source>
</evidence>
<proteinExistence type="predicted"/>
<protein>
    <submittedName>
        <fullName evidence="2">Uncharacterized protein</fullName>
    </submittedName>
</protein>
<keyword evidence="3" id="KW-1185">Reference proteome</keyword>
<organism evidence="2 3">
    <name type="scientific">Caenorhabditis angaria</name>
    <dbReference type="NCBI Taxonomy" id="860376"/>
    <lineage>
        <taxon>Eukaryota</taxon>
        <taxon>Metazoa</taxon>
        <taxon>Ecdysozoa</taxon>
        <taxon>Nematoda</taxon>
        <taxon>Chromadorea</taxon>
        <taxon>Rhabditida</taxon>
        <taxon>Rhabditina</taxon>
        <taxon>Rhabditomorpha</taxon>
        <taxon>Rhabditoidea</taxon>
        <taxon>Rhabditidae</taxon>
        <taxon>Peloderinae</taxon>
        <taxon>Caenorhabditis</taxon>
    </lineage>
</organism>
<dbReference type="EMBL" id="CANHGI010000003">
    <property type="protein sequence ID" value="CAI5446563.1"/>
    <property type="molecule type" value="Genomic_DNA"/>
</dbReference>
<dbReference type="SUPFAM" id="SSF81995">
    <property type="entry name" value="beta-sandwich domain of Sec23/24"/>
    <property type="match status" value="1"/>
</dbReference>
<feature type="region of interest" description="Disordered" evidence="1">
    <location>
        <begin position="29"/>
        <end position="53"/>
    </location>
</feature>
<name>A0A9P1ILG7_9PELO</name>
<dbReference type="Proteomes" id="UP001152747">
    <property type="component" value="Unassembled WGS sequence"/>
</dbReference>
<evidence type="ECO:0000256" key="1">
    <source>
        <dbReference type="SAM" id="MobiDB-lite"/>
    </source>
</evidence>
<dbReference type="AlphaFoldDB" id="A0A9P1ILG7"/>
<accession>A0A9P1ILG7</accession>
<sequence>MLFLPFLISVALAAPQYYNYYPQQQQQQQQQYYYPRQQQSKPQQPSVVYVQPPPTANPVPNMLDAIFKGVGIVIDAAGKIKPAEVATTPASSLVLHDQGLDFNSLLQGLFSSKNSQSGGL</sequence>
<comment type="caution">
    <text evidence="2">The sequence shown here is derived from an EMBL/GenBank/DDBJ whole genome shotgun (WGS) entry which is preliminary data.</text>
</comment>
<gene>
    <name evidence="2" type="ORF">CAMP_LOCUS9200</name>
</gene>